<feature type="transmembrane region" description="Helical" evidence="1">
    <location>
        <begin position="32"/>
        <end position="54"/>
    </location>
</feature>
<dbReference type="InParanoid" id="A0A0H2RSM2"/>
<dbReference type="OrthoDB" id="3266871at2759"/>
<protein>
    <submittedName>
        <fullName evidence="2">Uncharacterized protein</fullName>
    </submittedName>
</protein>
<dbReference type="AlphaFoldDB" id="A0A0H2RSM2"/>
<keyword evidence="1" id="KW-0812">Transmembrane</keyword>
<evidence type="ECO:0000313" key="2">
    <source>
        <dbReference type="EMBL" id="KLO14970.1"/>
    </source>
</evidence>
<reference evidence="2 3" key="1">
    <citation type="submission" date="2015-04" db="EMBL/GenBank/DDBJ databases">
        <title>Complete genome sequence of Schizopora paradoxa KUC8140, a cosmopolitan wood degrader in East Asia.</title>
        <authorList>
            <consortium name="DOE Joint Genome Institute"/>
            <person name="Min B."/>
            <person name="Park H."/>
            <person name="Jang Y."/>
            <person name="Kim J.-J."/>
            <person name="Kim K.H."/>
            <person name="Pangilinan J."/>
            <person name="Lipzen A."/>
            <person name="Riley R."/>
            <person name="Grigoriev I.V."/>
            <person name="Spatafora J.W."/>
            <person name="Choi I.-G."/>
        </authorList>
    </citation>
    <scope>NUCLEOTIDE SEQUENCE [LARGE SCALE GENOMIC DNA]</scope>
    <source>
        <strain evidence="2 3">KUC8140</strain>
    </source>
</reference>
<name>A0A0H2RSM2_9AGAM</name>
<accession>A0A0H2RSM2</accession>
<evidence type="ECO:0000256" key="1">
    <source>
        <dbReference type="SAM" id="Phobius"/>
    </source>
</evidence>
<dbReference type="Proteomes" id="UP000053477">
    <property type="component" value="Unassembled WGS sequence"/>
</dbReference>
<keyword evidence="3" id="KW-1185">Reference proteome</keyword>
<dbReference type="EMBL" id="KQ085936">
    <property type="protein sequence ID" value="KLO14970.1"/>
    <property type="molecule type" value="Genomic_DNA"/>
</dbReference>
<organism evidence="2 3">
    <name type="scientific">Schizopora paradoxa</name>
    <dbReference type="NCBI Taxonomy" id="27342"/>
    <lineage>
        <taxon>Eukaryota</taxon>
        <taxon>Fungi</taxon>
        <taxon>Dikarya</taxon>
        <taxon>Basidiomycota</taxon>
        <taxon>Agaricomycotina</taxon>
        <taxon>Agaricomycetes</taxon>
        <taxon>Hymenochaetales</taxon>
        <taxon>Schizoporaceae</taxon>
        <taxon>Schizopora</taxon>
    </lineage>
</organism>
<feature type="transmembrane region" description="Helical" evidence="1">
    <location>
        <begin position="7"/>
        <end position="26"/>
    </location>
</feature>
<keyword evidence="1" id="KW-0472">Membrane</keyword>
<sequence length="115" mass="12857">MPLFRGHVLRSVAIAGLAILGAHQLIRHLPDTVHILTLTQTSVAIVALSSLMLFTVAHHQRGGRMMTQTQEEMVLIGAFGLFWLCASPFSSRSQYRVDKMIPSLRLVLFPRMYAI</sequence>
<keyword evidence="1" id="KW-1133">Transmembrane helix</keyword>
<dbReference type="STRING" id="27342.A0A0H2RSM2"/>
<proteinExistence type="predicted"/>
<evidence type="ECO:0000313" key="3">
    <source>
        <dbReference type="Proteomes" id="UP000053477"/>
    </source>
</evidence>
<gene>
    <name evidence="2" type="ORF">SCHPADRAFT_287356</name>
</gene>